<gene>
    <name evidence="2" type="ORF">AZI85_06765</name>
</gene>
<name>A0A150WFT7_BDEBC</name>
<dbReference type="Proteomes" id="UP000075391">
    <property type="component" value="Unassembled WGS sequence"/>
</dbReference>
<dbReference type="AlphaFoldDB" id="A0A150WFT7"/>
<feature type="domain" description="BON" evidence="1">
    <location>
        <begin position="89"/>
        <end position="155"/>
    </location>
</feature>
<accession>A0A150WFT7</accession>
<proteinExistence type="predicted"/>
<sequence length="157" mass="17770">MLLITHSPFLFNSHVLCRNLEENAHVIKRIVMEEMIEEVEEMNEEKSSLWPWLIAGAAVGAAYVYFTQSESGKRITEDAKEYFRTGTTRDDRLQMKVFSELSRILGAGKEIQVRAEKGSIILSGAILSEALEEVLVCARHIPGVKSVINNLEVRQQH</sequence>
<protein>
    <recommendedName>
        <fullName evidence="1">BON domain-containing protein</fullName>
    </recommendedName>
</protein>
<dbReference type="OrthoDB" id="7360581at2"/>
<reference evidence="2 3" key="1">
    <citation type="submission" date="2016-03" db="EMBL/GenBank/DDBJ databases">
        <authorList>
            <person name="Ploux O."/>
        </authorList>
    </citation>
    <scope>NUCLEOTIDE SEQUENCE [LARGE SCALE GENOMIC DNA]</scope>
    <source>
        <strain evidence="2 3">BER2</strain>
    </source>
</reference>
<comment type="caution">
    <text evidence="2">The sequence shown here is derived from an EMBL/GenBank/DDBJ whole genome shotgun (WGS) entry which is preliminary data.</text>
</comment>
<evidence type="ECO:0000259" key="1">
    <source>
        <dbReference type="PROSITE" id="PS50914"/>
    </source>
</evidence>
<dbReference type="InterPro" id="IPR007055">
    <property type="entry name" value="BON_dom"/>
</dbReference>
<evidence type="ECO:0000313" key="2">
    <source>
        <dbReference type="EMBL" id="KYG61909.1"/>
    </source>
</evidence>
<evidence type="ECO:0000313" key="3">
    <source>
        <dbReference type="Proteomes" id="UP000075391"/>
    </source>
</evidence>
<dbReference type="PROSITE" id="PS50914">
    <property type="entry name" value="BON"/>
    <property type="match status" value="1"/>
</dbReference>
<dbReference type="EMBL" id="LUKF01000016">
    <property type="protein sequence ID" value="KYG61909.1"/>
    <property type="molecule type" value="Genomic_DNA"/>
</dbReference>
<dbReference type="Pfam" id="PF04972">
    <property type="entry name" value="BON"/>
    <property type="match status" value="1"/>
</dbReference>
<organism evidence="2 3">
    <name type="scientific">Bdellovibrio bacteriovorus</name>
    <dbReference type="NCBI Taxonomy" id="959"/>
    <lineage>
        <taxon>Bacteria</taxon>
        <taxon>Pseudomonadati</taxon>
        <taxon>Bdellovibrionota</taxon>
        <taxon>Bdellovibrionia</taxon>
        <taxon>Bdellovibrionales</taxon>
        <taxon>Pseudobdellovibrionaceae</taxon>
        <taxon>Bdellovibrio</taxon>
    </lineage>
</organism>
<dbReference type="Gene3D" id="3.30.1340.30">
    <property type="match status" value="1"/>
</dbReference>